<dbReference type="Proteomes" id="UP000009071">
    <property type="component" value="Chromosome"/>
</dbReference>
<evidence type="ECO:0000313" key="2">
    <source>
        <dbReference type="EMBL" id="BAH76016.1"/>
    </source>
</evidence>
<dbReference type="OrthoDB" id="9807959at2"/>
<evidence type="ECO:0000259" key="1">
    <source>
        <dbReference type="Pfam" id="PF15919"/>
    </source>
</evidence>
<keyword evidence="3" id="KW-1185">Reference proteome</keyword>
<dbReference type="KEGG" id="dma:DMR_25250"/>
<feature type="domain" description="HicB-like antitoxin of toxin-antitoxin system" evidence="1">
    <location>
        <begin position="3"/>
        <end position="86"/>
    </location>
</feature>
<organism evidence="2 3">
    <name type="scientific">Solidesulfovibrio magneticus (strain ATCC 700980 / DSM 13731 / RS-1)</name>
    <name type="common">Desulfovibrio magneticus</name>
    <dbReference type="NCBI Taxonomy" id="573370"/>
    <lineage>
        <taxon>Bacteria</taxon>
        <taxon>Pseudomonadati</taxon>
        <taxon>Thermodesulfobacteriota</taxon>
        <taxon>Desulfovibrionia</taxon>
        <taxon>Desulfovibrionales</taxon>
        <taxon>Desulfovibrionaceae</taxon>
        <taxon>Solidesulfovibrio</taxon>
    </lineage>
</organism>
<evidence type="ECO:0000313" key="3">
    <source>
        <dbReference type="Proteomes" id="UP000009071"/>
    </source>
</evidence>
<gene>
    <name evidence="2" type="ordered locus">DMR_25250</name>
</gene>
<dbReference type="STRING" id="573370.DMR_25250"/>
<dbReference type="AlphaFoldDB" id="C4XT69"/>
<dbReference type="Pfam" id="PF15919">
    <property type="entry name" value="HicB_lk_antitox"/>
    <property type="match status" value="1"/>
</dbReference>
<dbReference type="RefSeq" id="WP_015861195.1">
    <property type="nucleotide sequence ID" value="NC_012796.1"/>
</dbReference>
<dbReference type="EMBL" id="AP010904">
    <property type="protein sequence ID" value="BAH76016.1"/>
    <property type="molecule type" value="Genomic_DNA"/>
</dbReference>
<sequence>MHFPAAVFSEKGKAYGVTLPDIPGCNTAGDTLEEALANVQEAVELMLEDATEKPVPSSVEHYKDDPVYQDVAWTLVDVDMSFVDGPANGAHESDAQ</sequence>
<dbReference type="HOGENOM" id="CLU_114047_1_2_7"/>
<dbReference type="PANTHER" id="PTHR34504">
    <property type="entry name" value="ANTITOXIN HICB"/>
    <property type="match status" value="1"/>
</dbReference>
<proteinExistence type="predicted"/>
<dbReference type="Gene3D" id="3.30.160.250">
    <property type="match status" value="1"/>
</dbReference>
<accession>C4XT69</accession>
<dbReference type="SUPFAM" id="SSF143100">
    <property type="entry name" value="TTHA1013/TTHA0281-like"/>
    <property type="match status" value="1"/>
</dbReference>
<dbReference type="InterPro" id="IPR035069">
    <property type="entry name" value="TTHA1013/TTHA0281-like"/>
</dbReference>
<dbReference type="eggNOG" id="COG1598">
    <property type="taxonomic scope" value="Bacteria"/>
</dbReference>
<dbReference type="PANTHER" id="PTHR34504:SF2">
    <property type="entry name" value="UPF0150 PROTEIN SSL0259"/>
    <property type="match status" value="1"/>
</dbReference>
<reference evidence="2 3" key="1">
    <citation type="journal article" date="2009" name="Genome Res.">
        <title>Whole genome sequence of Desulfovibrio magneticus strain RS-1 revealed common gene clusters in magnetotactic bacteria.</title>
        <authorList>
            <person name="Nakazawa H."/>
            <person name="Arakaki A."/>
            <person name="Narita-Yamada S."/>
            <person name="Yashiro I."/>
            <person name="Jinno K."/>
            <person name="Aoki N."/>
            <person name="Tsuruyama A."/>
            <person name="Okamura Y."/>
            <person name="Tanikawa S."/>
            <person name="Fujita N."/>
            <person name="Takeyama H."/>
            <person name="Matsunaga T."/>
        </authorList>
    </citation>
    <scope>NUCLEOTIDE SEQUENCE [LARGE SCALE GENOMIC DNA]</scope>
    <source>
        <strain evidence="3">ATCC 700980 / DSM 13731 / RS-1</strain>
    </source>
</reference>
<dbReference type="InterPro" id="IPR031807">
    <property type="entry name" value="HicB-like"/>
</dbReference>
<protein>
    <recommendedName>
        <fullName evidence="1">HicB-like antitoxin of toxin-antitoxin system domain-containing protein</fullName>
    </recommendedName>
</protein>
<dbReference type="InterPro" id="IPR051404">
    <property type="entry name" value="TA_system_antitoxin"/>
</dbReference>
<name>C4XT69_SOLM1</name>